<dbReference type="Gene3D" id="2.30.40.10">
    <property type="entry name" value="Urease, subunit C, domain 1"/>
    <property type="match status" value="1"/>
</dbReference>
<feature type="domain" description="Amidohydrolase-related" evidence="2">
    <location>
        <begin position="55"/>
        <end position="411"/>
    </location>
</feature>
<proteinExistence type="predicted"/>
<dbReference type="EMBL" id="MAPZ01000009">
    <property type="protein sequence ID" value="OBY12355.1"/>
    <property type="molecule type" value="Genomic_DNA"/>
</dbReference>
<dbReference type="InterPro" id="IPR017700">
    <property type="entry name" value="Aminohydrolase_SsnA"/>
</dbReference>
<dbReference type="Gene3D" id="3.20.20.140">
    <property type="entry name" value="Metal-dependent hydrolases"/>
    <property type="match status" value="1"/>
</dbReference>
<sequence length="441" mass="49605">MLIGNGRLITHDKNNSYLEDGCIYIDGNIIKEVGKTKDLKDKYSKEEFIDARGNVIMPGIINTHHHIYSAFARGMNLNNPPAKGFIDILENLWWRLDKELTIEDTRYSGYTTLIDSIKYGVTTVFDHHASPMHLEGSVFELGDVAKELGIRACLCYETSDRDGEEILNKGIKENIDFIKHANNQDDDMIKGMFGMHASFTLSDESLYKCAEAMEGIDSGYHIHTAEGIDDVYDSLRRSGKRVAERLMDFDILGNKTLAVHSIHLNPRELDLIKATNTNIVNNPESNMGNAVGCAPVLNMIERGINVGLGTDGYTSDMFESMKVENIIQKHNLCNSNVAWVETPKMIFENNAKIANKFFNNTLGVIKEGAYGDVIIVEYNPLTPMTKDNYNSHIVFGMCGKCVLTTIVNGKVLMKDRELVGIDEEKIFSKSRELSKKLWDRI</sequence>
<accession>A0A174RHY1</accession>
<dbReference type="SUPFAM" id="SSF51556">
    <property type="entry name" value="Metallo-dependent hydrolases"/>
    <property type="match status" value="1"/>
</dbReference>
<organism evidence="3 4">
    <name type="scientific">Clostridium paraputrificum</name>
    <dbReference type="NCBI Taxonomy" id="29363"/>
    <lineage>
        <taxon>Bacteria</taxon>
        <taxon>Bacillati</taxon>
        <taxon>Bacillota</taxon>
        <taxon>Clostridia</taxon>
        <taxon>Eubacteriales</taxon>
        <taxon>Clostridiaceae</taxon>
        <taxon>Clostridium</taxon>
    </lineage>
</organism>
<keyword evidence="4" id="KW-1185">Reference proteome</keyword>
<reference evidence="3 4" key="1">
    <citation type="submission" date="2016-06" db="EMBL/GenBank/DDBJ databases">
        <authorList>
            <person name="Kjaerup R.B."/>
            <person name="Dalgaard T.S."/>
            <person name="Juul-Madsen H.R."/>
        </authorList>
    </citation>
    <scope>NUCLEOTIDE SEQUENCE [LARGE SCALE GENOMIC DNA]</scope>
    <source>
        <strain evidence="3 4">373-A1</strain>
    </source>
</reference>
<dbReference type="Pfam" id="PF01979">
    <property type="entry name" value="Amidohydro_1"/>
    <property type="match status" value="1"/>
</dbReference>
<dbReference type="PANTHER" id="PTHR43794">
    <property type="entry name" value="AMINOHYDROLASE SSNA-RELATED"/>
    <property type="match status" value="1"/>
</dbReference>
<dbReference type="InterPro" id="IPR011059">
    <property type="entry name" value="Metal-dep_hydrolase_composite"/>
</dbReference>
<protein>
    <submittedName>
        <fullName evidence="3">Chlorohydrolase</fullName>
    </submittedName>
</protein>
<name>A0A174RHY1_9CLOT</name>
<dbReference type="InterPro" id="IPR032466">
    <property type="entry name" value="Metal_Hydrolase"/>
</dbReference>
<dbReference type="PANTHER" id="PTHR43794:SF11">
    <property type="entry name" value="AMIDOHYDROLASE-RELATED DOMAIN-CONTAINING PROTEIN"/>
    <property type="match status" value="1"/>
</dbReference>
<dbReference type="OrthoDB" id="9807210at2"/>
<dbReference type="CDD" id="cd01298">
    <property type="entry name" value="ATZ_TRZ_like"/>
    <property type="match status" value="1"/>
</dbReference>
<evidence type="ECO:0000256" key="1">
    <source>
        <dbReference type="ARBA" id="ARBA00022801"/>
    </source>
</evidence>
<comment type="caution">
    <text evidence="3">The sequence shown here is derived from an EMBL/GenBank/DDBJ whole genome shotgun (WGS) entry which is preliminary data.</text>
</comment>
<dbReference type="eggNOG" id="COG0402">
    <property type="taxonomic scope" value="Bacteria"/>
</dbReference>
<dbReference type="RefSeq" id="WP_055183586.1">
    <property type="nucleotide sequence ID" value="NZ_CABHIH010000001.1"/>
</dbReference>
<gene>
    <name evidence="3" type="ORF">CP373A1_01815</name>
</gene>
<evidence type="ECO:0000313" key="4">
    <source>
        <dbReference type="Proteomes" id="UP000092714"/>
    </source>
</evidence>
<dbReference type="NCBIfam" id="TIGR03314">
    <property type="entry name" value="Se_ssnA"/>
    <property type="match status" value="1"/>
</dbReference>
<dbReference type="InterPro" id="IPR006680">
    <property type="entry name" value="Amidohydro-rel"/>
</dbReference>
<dbReference type="NCBIfam" id="NF005540">
    <property type="entry name" value="PRK07203.1"/>
    <property type="match status" value="1"/>
</dbReference>
<evidence type="ECO:0000259" key="2">
    <source>
        <dbReference type="Pfam" id="PF01979"/>
    </source>
</evidence>
<dbReference type="SUPFAM" id="SSF51338">
    <property type="entry name" value="Composite domain of metallo-dependent hydrolases"/>
    <property type="match status" value="1"/>
</dbReference>
<keyword evidence="1 3" id="KW-0378">Hydrolase</keyword>
<dbReference type="InterPro" id="IPR050287">
    <property type="entry name" value="MTA/SAH_deaminase"/>
</dbReference>
<dbReference type="Proteomes" id="UP000092714">
    <property type="component" value="Unassembled WGS sequence"/>
</dbReference>
<evidence type="ECO:0000313" key="3">
    <source>
        <dbReference type="EMBL" id="OBY12355.1"/>
    </source>
</evidence>
<dbReference type="GO" id="GO:0016810">
    <property type="term" value="F:hydrolase activity, acting on carbon-nitrogen (but not peptide) bonds"/>
    <property type="evidence" value="ECO:0007669"/>
    <property type="project" value="InterPro"/>
</dbReference>
<dbReference type="AlphaFoldDB" id="A0A174RHY1"/>